<keyword evidence="2" id="KW-1185">Reference proteome</keyword>
<dbReference type="AlphaFoldDB" id="A0AAD3XXF6"/>
<evidence type="ECO:0000313" key="2">
    <source>
        <dbReference type="Proteomes" id="UP001279734"/>
    </source>
</evidence>
<accession>A0AAD3XXF6</accession>
<name>A0AAD3XXF6_NEPGR</name>
<reference evidence="1" key="1">
    <citation type="submission" date="2023-05" db="EMBL/GenBank/DDBJ databases">
        <title>Nepenthes gracilis genome sequencing.</title>
        <authorList>
            <person name="Fukushima K."/>
        </authorList>
    </citation>
    <scope>NUCLEOTIDE SEQUENCE</scope>
    <source>
        <strain evidence="1">SING2019-196</strain>
    </source>
</reference>
<evidence type="ECO:0000313" key="1">
    <source>
        <dbReference type="EMBL" id="GMH19666.1"/>
    </source>
</evidence>
<sequence length="124" mass="13495">MASGLEGRTSLTVKSPSLQRFISHLQERSVVDKMPGEALAFAEEDVLGTDISESIFDLMVEESISKGYIDEAIVVHFESALILEEVGAPMACSPNLVVMWALGDEPVINVAALVDRVVLMRTLF</sequence>
<comment type="caution">
    <text evidence="1">The sequence shown here is derived from an EMBL/GenBank/DDBJ whole genome shotgun (WGS) entry which is preliminary data.</text>
</comment>
<organism evidence="1 2">
    <name type="scientific">Nepenthes gracilis</name>
    <name type="common">Slender pitcher plant</name>
    <dbReference type="NCBI Taxonomy" id="150966"/>
    <lineage>
        <taxon>Eukaryota</taxon>
        <taxon>Viridiplantae</taxon>
        <taxon>Streptophyta</taxon>
        <taxon>Embryophyta</taxon>
        <taxon>Tracheophyta</taxon>
        <taxon>Spermatophyta</taxon>
        <taxon>Magnoliopsida</taxon>
        <taxon>eudicotyledons</taxon>
        <taxon>Gunneridae</taxon>
        <taxon>Pentapetalae</taxon>
        <taxon>Caryophyllales</taxon>
        <taxon>Nepenthaceae</taxon>
        <taxon>Nepenthes</taxon>
    </lineage>
</organism>
<protein>
    <submittedName>
        <fullName evidence="1">Uncharacterized protein</fullName>
    </submittedName>
</protein>
<proteinExistence type="predicted"/>
<gene>
    <name evidence="1" type="ORF">Nepgr_021507</name>
</gene>
<dbReference type="Proteomes" id="UP001279734">
    <property type="component" value="Unassembled WGS sequence"/>
</dbReference>
<dbReference type="EMBL" id="BSYO01000021">
    <property type="protein sequence ID" value="GMH19666.1"/>
    <property type="molecule type" value="Genomic_DNA"/>
</dbReference>